<name>A0A9W8PVF0_9HYPO</name>
<feature type="domain" description="GPI inositol-deacylase winged helix" evidence="2">
    <location>
        <begin position="379"/>
        <end position="455"/>
    </location>
</feature>
<dbReference type="Proteomes" id="UP001152130">
    <property type="component" value="Unassembled WGS sequence"/>
</dbReference>
<dbReference type="AlphaFoldDB" id="A0A9W8PVF0"/>
<organism evidence="4 5">
    <name type="scientific">Fusarium irregulare</name>
    <dbReference type="NCBI Taxonomy" id="2494466"/>
    <lineage>
        <taxon>Eukaryota</taxon>
        <taxon>Fungi</taxon>
        <taxon>Dikarya</taxon>
        <taxon>Ascomycota</taxon>
        <taxon>Pezizomycotina</taxon>
        <taxon>Sordariomycetes</taxon>
        <taxon>Hypocreomycetidae</taxon>
        <taxon>Hypocreales</taxon>
        <taxon>Nectriaceae</taxon>
        <taxon>Fusarium</taxon>
        <taxon>Fusarium incarnatum-equiseti species complex</taxon>
    </lineage>
</organism>
<dbReference type="Pfam" id="PF22939">
    <property type="entry name" value="WHD_GPIID"/>
    <property type="match status" value="1"/>
</dbReference>
<dbReference type="EMBL" id="JAPDHF010000004">
    <property type="protein sequence ID" value="KAJ4019419.1"/>
    <property type="molecule type" value="Genomic_DNA"/>
</dbReference>
<sequence length="567" mass="64301">MAIGRNAPRYQTMAVLYPKSKTLQGYLCEYFIVITKVCHQSVTWTRKSALARLSTAINDPQMKTFKDELDLWSSAIKEEANVLLNQAVVEEAKHNSLFRSVATARSNASAHQHKIERQTQFLDACSRYDYCTAWKQTRKRGTTKLLIRCTPYQQWRDDDDDNTSILFLGKLGAGKSVLLANIVDDLNLRDLSITLYFFARHDNEESMKAKTILGSLIRQLLDYRKNDSKFSHLFPESIPRIDLEDIMDLFKRAGPENEDIFIILDGLDECEIEVQSTVLEHLAKLQSFGYRLCLSVRTSERRPIWDTQLFQFHASIPEENPDITDFVVAEVDDRVKDGRLVIRDPKLIDDVKQELIAGACGIRNIHKASSKDHRGYHIRILKVLVGAKEPLTTEELRQAASVTIGQTIWNSNKEINSIHTVLKFCGSLVMVDEEDETVRFIHHSARSFCTKGSHDVTDWAFSELEADQHIAEILVTYLSYNIFETQVSRNVVPTIDAKEMPRRVALSAISSKYLGTSIAGKVLRSTTRLKRDIGPALAKASICKEALDRAYRKPGRLSPITAVVHAA</sequence>
<proteinExistence type="predicted"/>
<evidence type="ECO:0008006" key="6">
    <source>
        <dbReference type="Google" id="ProtNLM"/>
    </source>
</evidence>
<dbReference type="Pfam" id="PF24883">
    <property type="entry name" value="NPHP3_N"/>
    <property type="match status" value="1"/>
</dbReference>
<dbReference type="InterPro" id="IPR027417">
    <property type="entry name" value="P-loop_NTPase"/>
</dbReference>
<evidence type="ECO:0000313" key="5">
    <source>
        <dbReference type="Proteomes" id="UP001152130"/>
    </source>
</evidence>
<dbReference type="InterPro" id="IPR054471">
    <property type="entry name" value="GPIID_WHD"/>
</dbReference>
<accession>A0A9W8PVF0</accession>
<dbReference type="PANTHER" id="PTHR10039:SF10">
    <property type="entry name" value="NACHT DOMAIN-CONTAINING PROTEIN"/>
    <property type="match status" value="1"/>
</dbReference>
<dbReference type="SUPFAM" id="SSF52540">
    <property type="entry name" value="P-loop containing nucleoside triphosphate hydrolases"/>
    <property type="match status" value="1"/>
</dbReference>
<keyword evidence="1" id="KW-0677">Repeat</keyword>
<comment type="caution">
    <text evidence="4">The sequence shown here is derived from an EMBL/GenBank/DDBJ whole genome shotgun (WGS) entry which is preliminary data.</text>
</comment>
<evidence type="ECO:0000259" key="3">
    <source>
        <dbReference type="Pfam" id="PF24883"/>
    </source>
</evidence>
<dbReference type="PANTHER" id="PTHR10039">
    <property type="entry name" value="AMELOGENIN"/>
    <property type="match status" value="1"/>
</dbReference>
<evidence type="ECO:0000259" key="2">
    <source>
        <dbReference type="Pfam" id="PF22939"/>
    </source>
</evidence>
<protein>
    <recommendedName>
        <fullName evidence="6">NACHT domain-containing protein</fullName>
    </recommendedName>
</protein>
<gene>
    <name evidence="4" type="ORF">NW766_003138</name>
</gene>
<evidence type="ECO:0000313" key="4">
    <source>
        <dbReference type="EMBL" id="KAJ4019419.1"/>
    </source>
</evidence>
<feature type="domain" description="Nephrocystin 3-like N-terminal" evidence="3">
    <location>
        <begin position="141"/>
        <end position="287"/>
    </location>
</feature>
<reference evidence="4" key="1">
    <citation type="submission" date="2022-10" db="EMBL/GenBank/DDBJ databases">
        <title>Fusarium specimens isolated from Avocado Roots.</title>
        <authorList>
            <person name="Stajich J."/>
            <person name="Roper C."/>
            <person name="Heimlech-Rivalta G."/>
        </authorList>
    </citation>
    <scope>NUCLEOTIDE SEQUENCE</scope>
    <source>
        <strain evidence="4">CF00143</strain>
    </source>
</reference>
<keyword evidence="5" id="KW-1185">Reference proteome</keyword>
<dbReference type="InterPro" id="IPR056884">
    <property type="entry name" value="NPHP3-like_N"/>
</dbReference>
<evidence type="ECO:0000256" key="1">
    <source>
        <dbReference type="ARBA" id="ARBA00022737"/>
    </source>
</evidence>
<dbReference type="Gene3D" id="3.40.50.300">
    <property type="entry name" value="P-loop containing nucleotide triphosphate hydrolases"/>
    <property type="match status" value="1"/>
</dbReference>